<dbReference type="RefSeq" id="WP_189648180.1">
    <property type="nucleotide sequence ID" value="NZ_BMRC01000006.1"/>
</dbReference>
<organism evidence="1 2">
    <name type="scientific">Nonomuraea spiralis</name>
    <dbReference type="NCBI Taxonomy" id="46182"/>
    <lineage>
        <taxon>Bacteria</taxon>
        <taxon>Bacillati</taxon>
        <taxon>Actinomycetota</taxon>
        <taxon>Actinomycetes</taxon>
        <taxon>Streptosporangiales</taxon>
        <taxon>Streptosporangiaceae</taxon>
        <taxon>Nonomuraea</taxon>
    </lineage>
</organism>
<gene>
    <name evidence="1" type="ORF">ACFFV7_50895</name>
</gene>
<evidence type="ECO:0000313" key="1">
    <source>
        <dbReference type="EMBL" id="MFB9209569.1"/>
    </source>
</evidence>
<evidence type="ECO:0000313" key="2">
    <source>
        <dbReference type="Proteomes" id="UP001589647"/>
    </source>
</evidence>
<dbReference type="Proteomes" id="UP001589647">
    <property type="component" value="Unassembled WGS sequence"/>
</dbReference>
<comment type="caution">
    <text evidence="1">The sequence shown here is derived from an EMBL/GenBank/DDBJ whole genome shotgun (WGS) entry which is preliminary data.</text>
</comment>
<proteinExistence type="predicted"/>
<dbReference type="EMBL" id="JBHMEI010000104">
    <property type="protein sequence ID" value="MFB9209569.1"/>
    <property type="molecule type" value="Genomic_DNA"/>
</dbReference>
<name>A0ABV5IYC5_9ACTN</name>
<sequence>MESIPKTGWQSVKELQRDVATAQGSTARRPALIEASAGWIFTDRTTPPTPPAGKTHIYSQGGRLWATSTAGAVPLLFPPQGSPVPDADTIDAPILSNGATVVGSDYNTLRGDVVDLRSDLMDLISSLRGGDVIDT</sequence>
<keyword evidence="2" id="KW-1185">Reference proteome</keyword>
<accession>A0ABV5IYC5</accession>
<protein>
    <submittedName>
        <fullName evidence="1">Uncharacterized protein</fullName>
    </submittedName>
</protein>
<reference evidence="1 2" key="1">
    <citation type="submission" date="2024-09" db="EMBL/GenBank/DDBJ databases">
        <authorList>
            <person name="Sun Q."/>
            <person name="Mori K."/>
        </authorList>
    </citation>
    <scope>NUCLEOTIDE SEQUENCE [LARGE SCALE GENOMIC DNA]</scope>
    <source>
        <strain evidence="1 2">CCM 3426</strain>
    </source>
</reference>